<protein>
    <submittedName>
        <fullName evidence="1">Uncharacterized protein</fullName>
    </submittedName>
</protein>
<comment type="caution">
    <text evidence="1">The sequence shown here is derived from an EMBL/GenBank/DDBJ whole genome shotgun (WGS) entry which is preliminary data.</text>
</comment>
<reference evidence="1 2" key="1">
    <citation type="submission" date="2017-12" db="EMBL/GenBank/DDBJ databases">
        <title>Comparative genomics of Botrytis spp.</title>
        <authorList>
            <person name="Valero-Jimenez C.A."/>
            <person name="Tapia P."/>
            <person name="Veloso J."/>
            <person name="Silva-Moreno E."/>
            <person name="Staats M."/>
            <person name="Valdes J.H."/>
            <person name="Van Kan J.A.L."/>
        </authorList>
    </citation>
    <scope>NUCLEOTIDE SEQUENCE [LARGE SCALE GENOMIC DNA]</scope>
    <source>
        <strain evidence="1 2">Bp0003</strain>
    </source>
</reference>
<name>A0A4Z1FZ25_9HELO</name>
<sequence length="71" mass="7998">MCQNPRVVIGTVTKKRGSPIANGGRYSGINSRKDILAAGLASMWIFARRFFGFGVSWEWGSQDELRWYSGR</sequence>
<accession>A0A4Z1FZ25</accession>
<gene>
    <name evidence="1" type="ORF">BPAE_0048g00180</name>
</gene>
<evidence type="ECO:0000313" key="2">
    <source>
        <dbReference type="Proteomes" id="UP000297910"/>
    </source>
</evidence>
<dbReference type="EMBL" id="PQXI01000048">
    <property type="protein sequence ID" value="TGO27047.1"/>
    <property type="molecule type" value="Genomic_DNA"/>
</dbReference>
<proteinExistence type="predicted"/>
<dbReference type="Proteomes" id="UP000297910">
    <property type="component" value="Unassembled WGS sequence"/>
</dbReference>
<evidence type="ECO:0000313" key="1">
    <source>
        <dbReference type="EMBL" id="TGO27047.1"/>
    </source>
</evidence>
<keyword evidence="2" id="KW-1185">Reference proteome</keyword>
<organism evidence="1 2">
    <name type="scientific">Botrytis paeoniae</name>
    <dbReference type="NCBI Taxonomy" id="278948"/>
    <lineage>
        <taxon>Eukaryota</taxon>
        <taxon>Fungi</taxon>
        <taxon>Dikarya</taxon>
        <taxon>Ascomycota</taxon>
        <taxon>Pezizomycotina</taxon>
        <taxon>Leotiomycetes</taxon>
        <taxon>Helotiales</taxon>
        <taxon>Sclerotiniaceae</taxon>
        <taxon>Botrytis</taxon>
    </lineage>
</organism>
<dbReference type="AlphaFoldDB" id="A0A4Z1FZ25"/>